<feature type="region of interest" description="Disordered" evidence="1">
    <location>
        <begin position="1"/>
        <end position="37"/>
    </location>
</feature>
<evidence type="ECO:0000313" key="3">
    <source>
        <dbReference type="Proteomes" id="UP000199607"/>
    </source>
</evidence>
<evidence type="ECO:0000313" key="2">
    <source>
        <dbReference type="EMBL" id="SFL26483.1"/>
    </source>
</evidence>
<feature type="compositionally biased region" description="Basic and acidic residues" evidence="1">
    <location>
        <begin position="1"/>
        <end position="12"/>
    </location>
</feature>
<dbReference type="Proteomes" id="UP000199607">
    <property type="component" value="Unassembled WGS sequence"/>
</dbReference>
<evidence type="ECO:0008006" key="4">
    <source>
        <dbReference type="Google" id="ProtNLM"/>
    </source>
</evidence>
<accession>A0A1I4GA95</accession>
<feature type="region of interest" description="Disordered" evidence="1">
    <location>
        <begin position="180"/>
        <end position="199"/>
    </location>
</feature>
<sequence>MDEKTAELRDIFIDTTGSDTVTESQEETRGSLTGTNEQTDARVAELIGTMREKYTFVSGLEDDTLQTVVEQFHESKSDADIADTIGVDQETVFNARMDLHLVRETDRNAPFELAKLRALHVDETPLDERASELGADESDVAHYSEVVEADLESTRANDRFRDEFEELLTDSALTNRMAQNAREDGLRDATEDIETDVSF</sequence>
<dbReference type="STRING" id="553466.SAMN04487950_3118"/>
<name>A0A1I4GA95_9EURY</name>
<feature type="compositionally biased region" description="Basic and acidic residues" evidence="1">
    <location>
        <begin position="181"/>
        <end position="190"/>
    </location>
</feature>
<dbReference type="AlphaFoldDB" id="A0A1I4GA95"/>
<keyword evidence="3" id="KW-1185">Reference proteome</keyword>
<protein>
    <recommendedName>
        <fullName evidence="4">Conditioned medium-induced protein 4</fullName>
    </recommendedName>
</protein>
<dbReference type="RefSeq" id="WP_089870284.1">
    <property type="nucleotide sequence ID" value="NZ_FOTC01000003.1"/>
</dbReference>
<gene>
    <name evidence="2" type="ORF">SAMN04487950_3118</name>
</gene>
<reference evidence="3" key="1">
    <citation type="submission" date="2016-10" db="EMBL/GenBank/DDBJ databases">
        <authorList>
            <person name="Varghese N."/>
            <person name="Submissions S."/>
        </authorList>
    </citation>
    <scope>NUCLEOTIDE SEQUENCE [LARGE SCALE GENOMIC DNA]</scope>
    <source>
        <strain evidence="3">CGMCC 1.7738</strain>
    </source>
</reference>
<evidence type="ECO:0000256" key="1">
    <source>
        <dbReference type="SAM" id="MobiDB-lite"/>
    </source>
</evidence>
<proteinExistence type="predicted"/>
<dbReference type="EMBL" id="FOTC01000003">
    <property type="protein sequence ID" value="SFL26483.1"/>
    <property type="molecule type" value="Genomic_DNA"/>
</dbReference>
<organism evidence="2 3">
    <name type="scientific">Halogranum rubrum</name>
    <dbReference type="NCBI Taxonomy" id="553466"/>
    <lineage>
        <taxon>Archaea</taxon>
        <taxon>Methanobacteriati</taxon>
        <taxon>Methanobacteriota</taxon>
        <taxon>Stenosarchaea group</taxon>
        <taxon>Halobacteria</taxon>
        <taxon>Halobacteriales</taxon>
        <taxon>Haloferacaceae</taxon>
    </lineage>
</organism>